<evidence type="ECO:0000256" key="5">
    <source>
        <dbReference type="ARBA" id="ARBA00022989"/>
    </source>
</evidence>
<gene>
    <name evidence="9" type="ORF">DWW32_09040</name>
</gene>
<keyword evidence="3" id="KW-1003">Cell membrane</keyword>
<keyword evidence="4 7" id="KW-0812">Transmembrane</keyword>
<protein>
    <submittedName>
        <fullName evidence="9">ABC transporter permease</fullName>
    </submittedName>
</protein>
<evidence type="ECO:0000256" key="3">
    <source>
        <dbReference type="ARBA" id="ARBA00022475"/>
    </source>
</evidence>
<comment type="similarity">
    <text evidence="2">Belongs to the ABC-4 integral membrane protein family. LolC/E subfamily.</text>
</comment>
<dbReference type="AlphaFoldDB" id="A0A395WAR3"/>
<organism evidence="9 10">
    <name type="scientific">Holdemanella biformis</name>
    <dbReference type="NCBI Taxonomy" id="1735"/>
    <lineage>
        <taxon>Bacteria</taxon>
        <taxon>Bacillati</taxon>
        <taxon>Bacillota</taxon>
        <taxon>Erysipelotrichia</taxon>
        <taxon>Erysipelotrichales</taxon>
        <taxon>Erysipelotrichaceae</taxon>
        <taxon>Holdemanella</taxon>
    </lineage>
</organism>
<accession>A0A395WAR3</accession>
<comment type="subcellular location">
    <subcellularLocation>
        <location evidence="1">Cell membrane</location>
        <topology evidence="1">Multi-pass membrane protein</topology>
    </subcellularLocation>
</comment>
<dbReference type="GO" id="GO:0098797">
    <property type="term" value="C:plasma membrane protein complex"/>
    <property type="evidence" value="ECO:0007669"/>
    <property type="project" value="TreeGrafter"/>
</dbReference>
<dbReference type="InterPro" id="IPR051447">
    <property type="entry name" value="Lipoprotein-release_system"/>
</dbReference>
<dbReference type="PANTHER" id="PTHR30489">
    <property type="entry name" value="LIPOPROTEIN-RELEASING SYSTEM TRANSMEMBRANE PROTEIN LOLE"/>
    <property type="match status" value="1"/>
</dbReference>
<reference evidence="9 10" key="1">
    <citation type="submission" date="2018-08" db="EMBL/GenBank/DDBJ databases">
        <title>A genome reference for cultivated species of the human gut microbiota.</title>
        <authorList>
            <person name="Zou Y."/>
            <person name="Xue W."/>
            <person name="Luo G."/>
        </authorList>
    </citation>
    <scope>NUCLEOTIDE SEQUENCE [LARGE SCALE GENOMIC DNA]</scope>
    <source>
        <strain evidence="9 10">AF15-20</strain>
    </source>
</reference>
<dbReference type="PANTHER" id="PTHR30489:SF0">
    <property type="entry name" value="LIPOPROTEIN-RELEASING SYSTEM TRANSMEMBRANE PROTEIN LOLE"/>
    <property type="match status" value="1"/>
</dbReference>
<evidence type="ECO:0000256" key="7">
    <source>
        <dbReference type="SAM" id="Phobius"/>
    </source>
</evidence>
<evidence type="ECO:0000256" key="6">
    <source>
        <dbReference type="ARBA" id="ARBA00023136"/>
    </source>
</evidence>
<feature type="transmembrane region" description="Helical" evidence="7">
    <location>
        <begin position="339"/>
        <end position="362"/>
    </location>
</feature>
<evidence type="ECO:0000259" key="8">
    <source>
        <dbReference type="Pfam" id="PF02687"/>
    </source>
</evidence>
<dbReference type="GeneID" id="66580604"/>
<evidence type="ECO:0000256" key="1">
    <source>
        <dbReference type="ARBA" id="ARBA00004651"/>
    </source>
</evidence>
<dbReference type="EMBL" id="QRYQ01000018">
    <property type="protein sequence ID" value="RGU90334.1"/>
    <property type="molecule type" value="Genomic_DNA"/>
</dbReference>
<dbReference type="GO" id="GO:0044874">
    <property type="term" value="P:lipoprotein localization to outer membrane"/>
    <property type="evidence" value="ECO:0007669"/>
    <property type="project" value="TreeGrafter"/>
</dbReference>
<dbReference type="Proteomes" id="UP000265489">
    <property type="component" value="Unassembled WGS sequence"/>
</dbReference>
<dbReference type="InterPro" id="IPR003838">
    <property type="entry name" value="ABC3_permease_C"/>
</dbReference>
<keyword evidence="5 7" id="KW-1133">Transmembrane helix</keyword>
<feature type="transmembrane region" description="Helical" evidence="7">
    <location>
        <begin position="299"/>
        <end position="318"/>
    </location>
</feature>
<name>A0A395WAR3_9FIRM</name>
<evidence type="ECO:0000313" key="10">
    <source>
        <dbReference type="Proteomes" id="UP000265489"/>
    </source>
</evidence>
<sequence length="454" mass="50062">MFKNAFKYVTRKSVKSMILFLVVVIMSSLCLVGLSIKDATNKASNTSLGSITNSFTMEINRQVNFGTPRGAGNVKGKDIEKICSSKDIDSYVKRINSVADLVDHDIILTSNENEERLTKFKSTVMLTGVNESKKETKFVSGAYKLVEGKHLNSKDKHQILMHKDLAAKNHLKVGDKLLLRSNIYDADNEKGADETVEVTIKGLFDGHNQGGVAAAQELYENNLITDLDTAAKVYGNTEKTAVYQDATFFVKGNKDLDQVIKNLRKLDINWNAYVLVKSTSNYPALQKSISGMYSVANKMFIGSLIFAGIVVTLLLLMWMNARRKEIAILMALGISKTKIFIQFVLELCMVTIPAYIFAYFIASKTASGLGTKVLNNVSAGVAKQIAKESASNQLGGGAEVDGFNKMLTHIDATVEPKYIVYVIIFMSIVMLVALVVATTHLLNKNCKELMNEEE</sequence>
<feature type="transmembrane region" description="Helical" evidence="7">
    <location>
        <begin position="418"/>
        <end position="442"/>
    </location>
</feature>
<feature type="domain" description="ABC3 transporter permease C-terminal" evidence="8">
    <location>
        <begin position="299"/>
        <end position="445"/>
    </location>
</feature>
<proteinExistence type="inferred from homology"/>
<evidence type="ECO:0000256" key="4">
    <source>
        <dbReference type="ARBA" id="ARBA00022692"/>
    </source>
</evidence>
<dbReference type="RefSeq" id="WP_118325551.1">
    <property type="nucleotide sequence ID" value="NZ_DAWEIE010000010.1"/>
</dbReference>
<evidence type="ECO:0000256" key="2">
    <source>
        <dbReference type="ARBA" id="ARBA00005236"/>
    </source>
</evidence>
<dbReference type="Pfam" id="PF02687">
    <property type="entry name" value="FtsX"/>
    <property type="match status" value="1"/>
</dbReference>
<evidence type="ECO:0000313" key="9">
    <source>
        <dbReference type="EMBL" id="RGU90334.1"/>
    </source>
</evidence>
<keyword evidence="6 7" id="KW-0472">Membrane</keyword>
<comment type="caution">
    <text evidence="9">The sequence shown here is derived from an EMBL/GenBank/DDBJ whole genome shotgun (WGS) entry which is preliminary data.</text>
</comment>